<name>A0ABX1MGE5_9CYAN</name>
<evidence type="ECO:0000259" key="7">
    <source>
        <dbReference type="Pfam" id="PF04357"/>
    </source>
</evidence>
<sequence length="1888" mass="197962">MTRSPNSENEQEPKNRRLWLLLLGRTSIVFGVILLAGIAGGVLWARNYVYKDLAPLVEKNLQQLVGRPVKIGSVERFSLSSLRFGSLSIPATPTDPDTVAAKAVEVEFSPLEVIFKRTLGLNVTLVQPNVYLEQDKQGRWVTTQIKTGEGKSVIQTELQTLKIQNGDVVLVPKSTPNTPKGSVALDQVSGTARFLPKNEGVTYDIGAQPTRGGTVKISGDTRLKSQQTNLKVQTQNFLASDVSRLIELPIVLEAGRVGADLTVQLQPDQQQPNKQEIAINGTAVANQVTAQVQKVPQKFINSNGKLTFQGQTITLENLSTNYGKVPTLVNGSLNTQTGFNISAQVKPVSAKNVLDSLKVNLPVPVAGEIQSNIQLQGSIQQPILSGTASNTKPIQVDRVVFKTISTGFRLSVSQTASTLAVSNLQIIPATGGQITGGGEIPLAANPQQGGAKFNIQAEGISADALATSYGFTPPTTIGNVSAKAAISGSPSGGKQPLVLDIASVQVTPPAGGQVTANGQVQLVPQGNVSLNVLAQNLPGNAIAQGYGVSVPFNIGGISANAKVSGSLGSGSLGKQPLQVNIASVEARPEIGGKITANGQVELAPKGRVSLNVLAQNLPGDAIAKAYKASPNFTIGNISANARTFGSLGNLQTVAQVQAPTATYPTTGQVVVNQQGNSILLRDAVARVAGSTIRARGQLAQGRWQAFVNAQQVQLSRFAQVPPQVQGGVLSSQLNLSGTTASFQPSTIQASGQANLSGVAGGTVNVRNINLDNGRWQAAANISQVQLNRFSQQLQGRLNSNLQLAGTTESFALSNIRVAGQVGLSQGLSLLAQPITAQVQWNGQQIILQRATSPGLSANGVVAVQVPETGTPQVTGFNLNVQARNYNLQKASGNLPGKIALKGQLDFTGRVTGTPSAPLLGGNIRLENLNVNGLAFDPTLAGNVRYQGGQGGQLRLAGRQDQVAVDISPNNRPTSFLFKRGEAVATGRTEGDNLLVNVRSFPIALAEGFIPNNTLKPLAGQASANLTVNLNNYSAAGDVAIAEPRLGRVTADEFRGNISYANGAGSLTNGQLQIGDSSIALSGNVKTGNNPQFQLQANFDQTKIQRLLEAFKVFDFGDFGGGLQGPQLAGSGVLQTKPVSLPDADLLTQLEFFSKIPTPVAQQQQQQNQPTTLPTLAELQGTLSGGIEVAGSLQSGLNASFNFEGNNWKWGEYSIKDVIARGTFANGIVTLLPLSVDLNPGLVAYSGQLGTEQLSGQVRVTNLPLSLAQPFIDKLPVDVTGNVSAVATLGGNSKDPSAIGELTLVDGTINQQPVQTGQLNFNYGNARLNFGSTLLLTGTEPVNLTGNIPFALPFASVQPDSDQIRINAKVQNEGLALLNLFTNQQVSWVDGLGEVNVDIQGTLKQPIINGVARVDNATIEAQALTEPLTNVTGTLQFNGDTLLVEGLQGQYNKGNVTAAGILPIFANQAAQQQAATNPLTVSVNNLNFKLQGLYEGGVTGDVVIGGTALSPNVGGKITLSDGQVVIGQSNTASTKPSGTKKTTDNAIKTFTIQQTQTGQATTPDSPTTTYGLEPENTQGNTAASATPPNLPITFNNLQLVLDKGIRVSTQPILGGFVPGGQLSPSILSFDAKGDLTINGPLAKPLPDGVIRLTGGQVNLFTTQFTLERGYEQTAEFTPSGKLDPDLDVRLVAIVSETSGGRGSRILSSPFSSEISISDDDEDKPGTLRTIRVRARATGPASRLSAGNLELTSEPNRSEGEIISLLGGSVINSFGQSDATTGIATLAGSTIFGSLQGRITAIGQAIGFSEFRISPTSVSKQSKNESVLGLTAEGVFDLSKNFSVSLSRVFLADESFRYNVIYRVNDDVLVRGSTSFSDDSRLQVDYETRF</sequence>
<evidence type="ECO:0000256" key="3">
    <source>
        <dbReference type="ARBA" id="ARBA00022989"/>
    </source>
</evidence>
<evidence type="ECO:0000256" key="2">
    <source>
        <dbReference type="ARBA" id="ARBA00022692"/>
    </source>
</evidence>
<feature type="compositionally biased region" description="Polar residues" evidence="5">
    <location>
        <begin position="1562"/>
        <end position="1586"/>
    </location>
</feature>
<dbReference type="EMBL" id="QMEC01000139">
    <property type="protein sequence ID" value="NMF66165.1"/>
    <property type="molecule type" value="Genomic_DNA"/>
</dbReference>
<dbReference type="RefSeq" id="WP_169267730.1">
    <property type="nucleotide sequence ID" value="NZ_QMEC01000139.1"/>
</dbReference>
<evidence type="ECO:0000313" key="9">
    <source>
        <dbReference type="Proteomes" id="UP000762253"/>
    </source>
</evidence>
<keyword evidence="9" id="KW-1185">Reference proteome</keyword>
<keyword evidence="2 6" id="KW-0812">Transmembrane</keyword>
<evidence type="ECO:0000256" key="1">
    <source>
        <dbReference type="ARBA" id="ARBA00004167"/>
    </source>
</evidence>
<keyword evidence="3 6" id="KW-1133">Transmembrane helix</keyword>
<dbReference type="InterPro" id="IPR053022">
    <property type="entry name" value="Chloroplast_translocon_comp"/>
</dbReference>
<organism evidence="8 9">
    <name type="scientific">Brasilonema octagenarum UFV-OR1</name>
    <dbReference type="NCBI Taxonomy" id="417115"/>
    <lineage>
        <taxon>Bacteria</taxon>
        <taxon>Bacillati</taxon>
        <taxon>Cyanobacteriota</taxon>
        <taxon>Cyanophyceae</taxon>
        <taxon>Nostocales</taxon>
        <taxon>Scytonemataceae</taxon>
        <taxon>Brasilonema</taxon>
        <taxon>Octagenarum group</taxon>
    </lineage>
</organism>
<feature type="region of interest" description="Disordered" evidence="5">
    <location>
        <begin position="1553"/>
        <end position="1586"/>
    </location>
</feature>
<accession>A0ABX1MGE5</accession>
<evidence type="ECO:0000256" key="6">
    <source>
        <dbReference type="SAM" id="Phobius"/>
    </source>
</evidence>
<evidence type="ECO:0000256" key="4">
    <source>
        <dbReference type="ARBA" id="ARBA00023136"/>
    </source>
</evidence>
<feature type="transmembrane region" description="Helical" evidence="6">
    <location>
        <begin position="20"/>
        <end position="45"/>
    </location>
</feature>
<comment type="caution">
    <text evidence="8">The sequence shown here is derived from an EMBL/GenBank/DDBJ whole genome shotgun (WGS) entry which is preliminary data.</text>
</comment>
<reference evidence="8 9" key="1">
    <citation type="submission" date="2018-06" db="EMBL/GenBank/DDBJ databases">
        <title>Comparative genomics of Brasilonema spp. strains.</title>
        <authorList>
            <person name="Alvarenga D.O."/>
            <person name="Fiore M.F."/>
            <person name="Varani A.M."/>
        </authorList>
    </citation>
    <scope>NUCLEOTIDE SEQUENCE [LARGE SCALE GENOMIC DNA]</scope>
    <source>
        <strain evidence="8 9">UFV-OR1</strain>
    </source>
</reference>
<keyword evidence="4 6" id="KW-0472">Membrane</keyword>
<dbReference type="Proteomes" id="UP000762253">
    <property type="component" value="Unassembled WGS sequence"/>
</dbReference>
<protein>
    <recommendedName>
        <fullName evidence="7">Translocation and assembly module TamB C-terminal domain-containing protein</fullName>
    </recommendedName>
</protein>
<evidence type="ECO:0000256" key="5">
    <source>
        <dbReference type="SAM" id="MobiDB-lite"/>
    </source>
</evidence>
<dbReference type="PANTHER" id="PTHR34457">
    <property type="entry name" value="EMBRYO DEFECTIVE 2410"/>
    <property type="match status" value="1"/>
</dbReference>
<feature type="domain" description="Translocation and assembly module TamB C-terminal" evidence="7">
    <location>
        <begin position="1445"/>
        <end position="1888"/>
    </location>
</feature>
<proteinExistence type="predicted"/>
<dbReference type="PANTHER" id="PTHR34457:SF3">
    <property type="entry name" value="PROTEIN TIC236, CHLOROPLASTIC"/>
    <property type="match status" value="1"/>
</dbReference>
<gene>
    <name evidence="8" type="ORF">DP115_26835</name>
</gene>
<comment type="subcellular location">
    <subcellularLocation>
        <location evidence="1">Membrane</location>
        <topology evidence="1">Single-pass membrane protein</topology>
    </subcellularLocation>
</comment>
<dbReference type="InterPro" id="IPR007452">
    <property type="entry name" value="TamB_C"/>
</dbReference>
<evidence type="ECO:0000313" key="8">
    <source>
        <dbReference type="EMBL" id="NMF66165.1"/>
    </source>
</evidence>
<dbReference type="Pfam" id="PF04357">
    <property type="entry name" value="TamB"/>
    <property type="match status" value="1"/>
</dbReference>